<organism evidence="1 2">
    <name type="scientific">Staphylococcus phage CF5</name>
    <dbReference type="NCBI Taxonomy" id="3113739"/>
    <lineage>
        <taxon>Viruses</taxon>
        <taxon>Duplodnaviria</taxon>
        <taxon>Heunggongvirae</taxon>
        <taxon>Uroviricota</taxon>
        <taxon>Caudoviricetes</taxon>
        <taxon>Herelleviridae</taxon>
        <taxon>Twortvirinae</taxon>
        <taxon>Silviavirus</taxon>
    </lineage>
</organism>
<accession>A0AAX4J765</accession>
<gene>
    <name evidence="1" type="ORF">CF5_0018</name>
</gene>
<dbReference type="Proteomes" id="UP001432109">
    <property type="component" value="Segment"/>
</dbReference>
<sequence>MKGLELAKEWLVEKSYERELHMPKNLDSSITFKVKDITRNEIKVVVNNQPCVILYSPNMMLETFNREKESNSTDYAMKYFIKKLTKEIYNYSQLQGAF</sequence>
<name>A0AAX4J765_9CAUD</name>
<dbReference type="EMBL" id="PP034390">
    <property type="protein sequence ID" value="WRW34728.1"/>
    <property type="molecule type" value="Genomic_DNA"/>
</dbReference>
<evidence type="ECO:0000313" key="1">
    <source>
        <dbReference type="EMBL" id="WRW34728.1"/>
    </source>
</evidence>
<reference evidence="1" key="1">
    <citation type="submission" date="2023-12" db="EMBL/GenBank/DDBJ databases">
        <title>Isolation and Characterisation of Novel Lytic Bacteriophages for therapeutic applications in Prosthetic Joint Infections.</title>
        <authorList>
            <person name="Burton N."/>
            <person name="Melo L.D.R."/>
            <person name="Pearce B."/>
            <person name="Tadesse M.D."/>
            <person name="Vryonis E."/>
            <person name="Sagona A."/>
        </authorList>
    </citation>
    <scope>NUCLEOTIDE SEQUENCE</scope>
</reference>
<proteinExistence type="predicted"/>
<evidence type="ECO:0000313" key="2">
    <source>
        <dbReference type="Proteomes" id="UP001432109"/>
    </source>
</evidence>
<protein>
    <submittedName>
        <fullName evidence="1">Uncharacterized protein</fullName>
    </submittedName>
</protein>